<feature type="compositionally biased region" description="Basic and acidic residues" evidence="5">
    <location>
        <begin position="556"/>
        <end position="574"/>
    </location>
</feature>
<dbReference type="EMBL" id="JBBBZM010000105">
    <property type="protein sequence ID" value="KAL0634056.1"/>
    <property type="molecule type" value="Genomic_DNA"/>
</dbReference>
<keyword evidence="3" id="KW-0804">Transcription</keyword>
<comment type="caution">
    <text evidence="6">The sequence shown here is derived from an EMBL/GenBank/DDBJ whole genome shotgun (WGS) entry which is preliminary data.</text>
</comment>
<keyword evidence="1" id="KW-0805">Transcription regulation</keyword>
<feature type="compositionally biased region" description="Low complexity" evidence="5">
    <location>
        <begin position="543"/>
        <end position="554"/>
    </location>
</feature>
<evidence type="ECO:0000313" key="7">
    <source>
        <dbReference type="Proteomes" id="UP001447188"/>
    </source>
</evidence>
<keyword evidence="7" id="KW-1185">Reference proteome</keyword>
<evidence type="ECO:0000256" key="5">
    <source>
        <dbReference type="SAM" id="MobiDB-lite"/>
    </source>
</evidence>
<evidence type="ECO:0000256" key="4">
    <source>
        <dbReference type="ARBA" id="ARBA00023242"/>
    </source>
</evidence>
<keyword evidence="4" id="KW-0539">Nucleus</keyword>
<gene>
    <name evidence="6" type="ORF">Q9L58_007004</name>
</gene>
<dbReference type="PANTHER" id="PTHR47424:SF3">
    <property type="entry name" value="REGULATORY PROTEIN GAL4"/>
    <property type="match status" value="1"/>
</dbReference>
<feature type="region of interest" description="Disordered" evidence="5">
    <location>
        <begin position="467"/>
        <end position="488"/>
    </location>
</feature>
<name>A0ABR3GDL9_9PEZI</name>
<dbReference type="InterPro" id="IPR051127">
    <property type="entry name" value="Fungal_SecMet_Regulators"/>
</dbReference>
<feature type="compositionally biased region" description="Polar residues" evidence="5">
    <location>
        <begin position="1"/>
        <end position="19"/>
    </location>
</feature>
<feature type="region of interest" description="Disordered" evidence="5">
    <location>
        <begin position="538"/>
        <end position="574"/>
    </location>
</feature>
<proteinExistence type="predicted"/>
<sequence>MTAYSGNSTSKVSSASKPLQENIRHPPSSYNHDSRYNGSGDRFYHLEDPPPLETISQCISGFIRGTSTLLFVLPEYEAMELINAIYHPGTGHNRATNSKLCELLSIAAIGSQYEDIGQETQMKLFKSAKWYHDSGFQREGDSLRKMRTSMLIGIFLIFEKSFWAREYIDQAIELARSKGLNTTQRNPDYSEREWASWKRSVLLVRIVTWILPYNRWLSGSLGSFPTICEGDDPICTERYQTCSNDLDACLHAELVKLGVLMGHITKDVHTPTTIDFDRVALYSAKLKSWHSSLPESLRLCRAVSGNDSKQRSTILLGHCSYLNCIILLTRRVLVEWVEGRLKGPDRPSQMAIANEYADMCVSAGRQLATVVGLLHEEGRIVRRCWMMMHSAYTAGLIVLLCMSTKGGDDFSMDCTDTRDQDLICKCLAVLKVCAAYDLVARRFLDILNSIRDSFAMSASADQQQKVDGNGIHNHVSSTYEKSHPARSKTPSKLTRYILNIFRQPFGGESRVIGQNDYVLSKFFPDHWRFLVPEPSCPHKGLESSGHNGSSSASSERPPDRGKARDLKENRTSPPWTKEEYEAFFRRVS</sequence>
<organism evidence="6 7">
    <name type="scientific">Discina gigas</name>
    <dbReference type="NCBI Taxonomy" id="1032678"/>
    <lineage>
        <taxon>Eukaryota</taxon>
        <taxon>Fungi</taxon>
        <taxon>Dikarya</taxon>
        <taxon>Ascomycota</taxon>
        <taxon>Pezizomycotina</taxon>
        <taxon>Pezizomycetes</taxon>
        <taxon>Pezizales</taxon>
        <taxon>Discinaceae</taxon>
        <taxon>Discina</taxon>
    </lineage>
</organism>
<dbReference type="Proteomes" id="UP001447188">
    <property type="component" value="Unassembled WGS sequence"/>
</dbReference>
<reference evidence="6 7" key="1">
    <citation type="submission" date="2024-02" db="EMBL/GenBank/DDBJ databases">
        <title>Discinaceae phylogenomics.</title>
        <authorList>
            <person name="Dirks A.C."/>
            <person name="James T.Y."/>
        </authorList>
    </citation>
    <scope>NUCLEOTIDE SEQUENCE [LARGE SCALE GENOMIC DNA]</scope>
    <source>
        <strain evidence="6 7">ACD0624</strain>
    </source>
</reference>
<dbReference type="CDD" id="cd12148">
    <property type="entry name" value="fungal_TF_MHR"/>
    <property type="match status" value="1"/>
</dbReference>
<accession>A0ABR3GDL9</accession>
<evidence type="ECO:0000256" key="3">
    <source>
        <dbReference type="ARBA" id="ARBA00023163"/>
    </source>
</evidence>
<dbReference type="PANTHER" id="PTHR47424">
    <property type="entry name" value="REGULATORY PROTEIN GAL4"/>
    <property type="match status" value="1"/>
</dbReference>
<evidence type="ECO:0008006" key="8">
    <source>
        <dbReference type="Google" id="ProtNLM"/>
    </source>
</evidence>
<evidence type="ECO:0000313" key="6">
    <source>
        <dbReference type="EMBL" id="KAL0634056.1"/>
    </source>
</evidence>
<keyword evidence="2" id="KW-0238">DNA-binding</keyword>
<feature type="region of interest" description="Disordered" evidence="5">
    <location>
        <begin position="1"/>
        <end position="43"/>
    </location>
</feature>
<protein>
    <recommendedName>
        <fullName evidence="8">Transcription factor domain-containing protein</fullName>
    </recommendedName>
</protein>
<evidence type="ECO:0000256" key="1">
    <source>
        <dbReference type="ARBA" id="ARBA00023015"/>
    </source>
</evidence>
<evidence type="ECO:0000256" key="2">
    <source>
        <dbReference type="ARBA" id="ARBA00023125"/>
    </source>
</evidence>